<evidence type="ECO:0000313" key="2">
    <source>
        <dbReference type="EMBL" id="BAD08095.1"/>
    </source>
</evidence>
<dbReference type="EMBL" id="AP005323">
    <property type="protein sequence ID" value="BAD08051.1"/>
    <property type="molecule type" value="Genomic_DNA"/>
</dbReference>
<accession>Q6YV34</accession>
<reference evidence="1" key="1">
    <citation type="submission" date="2002-05" db="EMBL/GenBank/DDBJ databases">
        <title>Oryza sativa nipponbare(GA3) genomic DNA, chromosome 2, PAC clone:P0680A05.</title>
        <authorList>
            <person name="Sasaki T."/>
            <person name="Matsumoto T."/>
            <person name="Katayose Y."/>
        </authorList>
    </citation>
    <scope>NUCLEOTIDE SEQUENCE</scope>
</reference>
<reference evidence="2" key="2">
    <citation type="submission" date="2002-10" db="EMBL/GenBank/DDBJ databases">
        <title>Oryza sativa nipponbare(GA3) genomic DNA, chromosome 2, BAC clone:OSJNBb0060O16.</title>
        <authorList>
            <person name="Sasaki T."/>
            <person name="Matsumoto T."/>
            <person name="Katayose Y."/>
        </authorList>
    </citation>
    <scope>NUCLEOTIDE SEQUENCE</scope>
</reference>
<gene>
    <name evidence="2" type="ORF">OSJNBb0060O16.9</name>
    <name evidence="1" type="ORF">P0680A05.35</name>
</gene>
<evidence type="ECO:0000313" key="3">
    <source>
        <dbReference type="Proteomes" id="UP000000763"/>
    </source>
</evidence>
<protein>
    <submittedName>
        <fullName evidence="2">Uncharacterized protein</fullName>
    </submittedName>
</protein>
<reference evidence="3" key="4">
    <citation type="journal article" date="2008" name="Nucleic Acids Res.">
        <title>The rice annotation project database (RAP-DB): 2008 update.</title>
        <authorList>
            <consortium name="The rice annotation project (RAP)"/>
        </authorList>
    </citation>
    <scope>GENOME REANNOTATION</scope>
    <source>
        <strain evidence="3">cv. Nipponbare</strain>
    </source>
</reference>
<evidence type="ECO:0000313" key="1">
    <source>
        <dbReference type="EMBL" id="BAD08051.1"/>
    </source>
</evidence>
<dbReference type="Proteomes" id="UP000000763">
    <property type="component" value="Chromosome 2"/>
</dbReference>
<dbReference type="AlphaFoldDB" id="Q6YV34"/>
<sequence length="65" mass="7061">MRFTQVYRVRARSTPNKLADACVVLTNTRRTAAAQGIPSSCCATDSNVRFPATWTAEAPHFGGEC</sequence>
<dbReference type="EMBL" id="AP005844">
    <property type="protein sequence ID" value="BAD08095.1"/>
    <property type="molecule type" value="Genomic_DNA"/>
</dbReference>
<organism evidence="2 3">
    <name type="scientific">Oryza sativa subsp. japonica</name>
    <name type="common">Rice</name>
    <dbReference type="NCBI Taxonomy" id="39947"/>
    <lineage>
        <taxon>Eukaryota</taxon>
        <taxon>Viridiplantae</taxon>
        <taxon>Streptophyta</taxon>
        <taxon>Embryophyta</taxon>
        <taxon>Tracheophyta</taxon>
        <taxon>Spermatophyta</taxon>
        <taxon>Magnoliopsida</taxon>
        <taxon>Liliopsida</taxon>
        <taxon>Poales</taxon>
        <taxon>Poaceae</taxon>
        <taxon>BOP clade</taxon>
        <taxon>Oryzoideae</taxon>
        <taxon>Oryzeae</taxon>
        <taxon>Oryzinae</taxon>
        <taxon>Oryza</taxon>
        <taxon>Oryza sativa</taxon>
    </lineage>
</organism>
<proteinExistence type="predicted"/>
<name>Q6YV34_ORYSJ</name>
<reference evidence="3" key="3">
    <citation type="journal article" date="2005" name="Nature">
        <title>The map-based sequence of the rice genome.</title>
        <authorList>
            <consortium name="International rice genome sequencing project (IRGSP)"/>
            <person name="Matsumoto T."/>
            <person name="Wu J."/>
            <person name="Kanamori H."/>
            <person name="Katayose Y."/>
            <person name="Fujisawa M."/>
            <person name="Namiki N."/>
            <person name="Mizuno H."/>
            <person name="Yamamoto K."/>
            <person name="Antonio B.A."/>
            <person name="Baba T."/>
            <person name="Sakata K."/>
            <person name="Nagamura Y."/>
            <person name="Aoki H."/>
            <person name="Arikawa K."/>
            <person name="Arita K."/>
            <person name="Bito T."/>
            <person name="Chiden Y."/>
            <person name="Fujitsuka N."/>
            <person name="Fukunaka R."/>
            <person name="Hamada M."/>
            <person name="Harada C."/>
            <person name="Hayashi A."/>
            <person name="Hijishita S."/>
            <person name="Honda M."/>
            <person name="Hosokawa S."/>
            <person name="Ichikawa Y."/>
            <person name="Idonuma A."/>
            <person name="Iijima M."/>
            <person name="Ikeda M."/>
            <person name="Ikeno M."/>
            <person name="Ito K."/>
            <person name="Ito S."/>
            <person name="Ito T."/>
            <person name="Ito Y."/>
            <person name="Ito Y."/>
            <person name="Iwabuchi A."/>
            <person name="Kamiya K."/>
            <person name="Karasawa W."/>
            <person name="Kurita K."/>
            <person name="Katagiri S."/>
            <person name="Kikuta A."/>
            <person name="Kobayashi H."/>
            <person name="Kobayashi N."/>
            <person name="Machita K."/>
            <person name="Maehara T."/>
            <person name="Masukawa M."/>
            <person name="Mizubayashi T."/>
            <person name="Mukai Y."/>
            <person name="Nagasaki H."/>
            <person name="Nagata Y."/>
            <person name="Naito S."/>
            <person name="Nakashima M."/>
            <person name="Nakama Y."/>
            <person name="Nakamichi Y."/>
            <person name="Nakamura M."/>
            <person name="Meguro A."/>
            <person name="Negishi M."/>
            <person name="Ohta I."/>
            <person name="Ohta T."/>
            <person name="Okamoto M."/>
            <person name="Ono N."/>
            <person name="Saji S."/>
            <person name="Sakaguchi M."/>
            <person name="Sakai K."/>
            <person name="Shibata M."/>
            <person name="Shimokawa T."/>
            <person name="Song J."/>
            <person name="Takazaki Y."/>
            <person name="Terasawa K."/>
            <person name="Tsugane M."/>
            <person name="Tsuji K."/>
            <person name="Ueda S."/>
            <person name="Waki K."/>
            <person name="Yamagata H."/>
            <person name="Yamamoto M."/>
            <person name="Yamamoto S."/>
            <person name="Yamane H."/>
            <person name="Yoshiki S."/>
            <person name="Yoshihara R."/>
            <person name="Yukawa K."/>
            <person name="Zhong H."/>
            <person name="Yano M."/>
            <person name="Yuan Q."/>
            <person name="Ouyang S."/>
            <person name="Liu J."/>
            <person name="Jones K.M."/>
            <person name="Gansberger K."/>
            <person name="Moffat K."/>
            <person name="Hill J."/>
            <person name="Bera J."/>
            <person name="Fadrosh D."/>
            <person name="Jin S."/>
            <person name="Johri S."/>
            <person name="Kim M."/>
            <person name="Overton L."/>
            <person name="Reardon M."/>
            <person name="Tsitrin T."/>
            <person name="Vuong H."/>
            <person name="Weaver B."/>
            <person name="Ciecko A."/>
            <person name="Tallon L."/>
            <person name="Jackson J."/>
            <person name="Pai G."/>
            <person name="Aken S.V."/>
            <person name="Utterback T."/>
            <person name="Reidmuller S."/>
            <person name="Feldblyum T."/>
            <person name="Hsiao J."/>
            <person name="Zismann V."/>
            <person name="Iobst S."/>
            <person name="de Vazeille A.R."/>
            <person name="Buell C.R."/>
            <person name="Ying K."/>
            <person name="Li Y."/>
            <person name="Lu T."/>
            <person name="Huang Y."/>
            <person name="Zhao Q."/>
            <person name="Feng Q."/>
            <person name="Zhang L."/>
            <person name="Zhu J."/>
            <person name="Weng Q."/>
            <person name="Mu J."/>
            <person name="Lu Y."/>
            <person name="Fan D."/>
            <person name="Liu Y."/>
            <person name="Guan J."/>
            <person name="Zhang Y."/>
            <person name="Yu S."/>
            <person name="Liu X."/>
            <person name="Zhang Y."/>
            <person name="Hong G."/>
            <person name="Han B."/>
            <person name="Choisne N."/>
            <person name="Demange N."/>
            <person name="Orjeda G."/>
            <person name="Samain S."/>
            <person name="Cattolico L."/>
            <person name="Pelletier E."/>
            <person name="Couloux A."/>
            <person name="Segurens B."/>
            <person name="Wincker P."/>
            <person name="D'Hont A."/>
            <person name="Scarpelli C."/>
            <person name="Weissenbach J."/>
            <person name="Salanoubat M."/>
            <person name="Quetier F."/>
            <person name="Yu Y."/>
            <person name="Kim H.R."/>
            <person name="Rambo T."/>
            <person name="Currie J."/>
            <person name="Collura K."/>
            <person name="Luo M."/>
            <person name="Yang T."/>
            <person name="Ammiraju J.S.S."/>
            <person name="Engler F."/>
            <person name="Soderlund C."/>
            <person name="Wing R.A."/>
            <person name="Palmer L.E."/>
            <person name="de la Bastide M."/>
            <person name="Spiegel L."/>
            <person name="Nascimento L."/>
            <person name="Zutavern T."/>
            <person name="O'Shaughnessy A."/>
            <person name="Dike S."/>
            <person name="Dedhia N."/>
            <person name="Preston R."/>
            <person name="Balija V."/>
            <person name="McCombie W.R."/>
            <person name="Chow T."/>
            <person name="Chen H."/>
            <person name="Chung M."/>
            <person name="Chen C."/>
            <person name="Shaw J."/>
            <person name="Wu H."/>
            <person name="Hsiao K."/>
            <person name="Chao Y."/>
            <person name="Chu M."/>
            <person name="Cheng C."/>
            <person name="Hour A."/>
            <person name="Lee P."/>
            <person name="Lin S."/>
            <person name="Lin Y."/>
            <person name="Liou J."/>
            <person name="Liu S."/>
            <person name="Hsing Y."/>
            <person name="Raghuvanshi S."/>
            <person name="Mohanty A."/>
            <person name="Bharti A.K."/>
            <person name="Gaur A."/>
            <person name="Gupta V."/>
            <person name="Kumar D."/>
            <person name="Ravi V."/>
            <person name="Vij S."/>
            <person name="Kapur A."/>
            <person name="Khurana P."/>
            <person name="Khurana P."/>
            <person name="Khurana J.P."/>
            <person name="Tyagi A.K."/>
            <person name="Gaikwad K."/>
            <person name="Singh A."/>
            <person name="Dalal V."/>
            <person name="Srivastava S."/>
            <person name="Dixit A."/>
            <person name="Pal A.K."/>
            <person name="Ghazi I.A."/>
            <person name="Yadav M."/>
            <person name="Pandit A."/>
            <person name="Bhargava A."/>
            <person name="Sureshbabu K."/>
            <person name="Batra K."/>
            <person name="Sharma T.R."/>
            <person name="Mohapatra T."/>
            <person name="Singh N.K."/>
            <person name="Messing J."/>
            <person name="Nelson A.B."/>
            <person name="Fuks G."/>
            <person name="Kavchok S."/>
            <person name="Keizer G."/>
            <person name="Linton E."/>
            <person name="Llaca V."/>
            <person name="Song R."/>
            <person name="Tanyolac B."/>
            <person name="Young S."/>
            <person name="Ho-Il K."/>
            <person name="Hahn J.H."/>
            <person name="Sangsakoo G."/>
            <person name="Vanavichit A."/>
            <person name="de Mattos Luiz.A.T."/>
            <person name="Zimmer P.D."/>
            <person name="Malone G."/>
            <person name="Dellagostin O."/>
            <person name="de Oliveira A.C."/>
            <person name="Bevan M."/>
            <person name="Bancroft I."/>
            <person name="Minx P."/>
            <person name="Cordum H."/>
            <person name="Wilson R."/>
            <person name="Cheng Z."/>
            <person name="Jin W."/>
            <person name="Jiang J."/>
            <person name="Leong S.A."/>
            <person name="Iwama H."/>
            <person name="Gojobori T."/>
            <person name="Itoh T."/>
            <person name="Niimura Y."/>
            <person name="Fujii Y."/>
            <person name="Habara T."/>
            <person name="Sakai H."/>
            <person name="Sato Y."/>
            <person name="Wilson G."/>
            <person name="Kumar K."/>
            <person name="McCouch S."/>
            <person name="Juretic N."/>
            <person name="Hoen D."/>
            <person name="Wright S."/>
            <person name="Bruskiewich R."/>
            <person name="Bureau T."/>
            <person name="Miyao A."/>
            <person name="Hirochika H."/>
            <person name="Nishikawa T."/>
            <person name="Kadowaki K."/>
            <person name="Sugiura M."/>
            <person name="Burr B."/>
            <person name="Sasaki T."/>
        </authorList>
    </citation>
    <scope>NUCLEOTIDE SEQUENCE [LARGE SCALE GENOMIC DNA]</scope>
    <source>
        <strain evidence="3">cv. Nipponbare</strain>
    </source>
</reference>